<organism evidence="1 2">
    <name type="scientific">Ruminococcus albus</name>
    <dbReference type="NCBI Taxonomy" id="1264"/>
    <lineage>
        <taxon>Bacteria</taxon>
        <taxon>Bacillati</taxon>
        <taxon>Bacillota</taxon>
        <taxon>Clostridia</taxon>
        <taxon>Eubacteriales</taxon>
        <taxon>Oscillospiraceae</taxon>
        <taxon>Ruminococcus</taxon>
    </lineage>
</organism>
<gene>
    <name evidence="1" type="ORF">SAMN02910406_00255</name>
</gene>
<dbReference type="RefSeq" id="WP_074959681.1">
    <property type="nucleotide sequence ID" value="NZ_FOKQ01000002.1"/>
</dbReference>
<protein>
    <submittedName>
        <fullName evidence="1">Uncharacterized protein</fullName>
    </submittedName>
</protein>
<accession>A0A1I1D7J2</accession>
<dbReference type="AlphaFoldDB" id="A0A1I1D7J2"/>
<dbReference type="Proteomes" id="UP000182192">
    <property type="component" value="Unassembled WGS sequence"/>
</dbReference>
<sequence>MNIIKYPSEADVNEAIAEKEPLLVLISFDGGTIIVSHIDEAMEHHILLAKAGHESTDIDKYFRIVLDDEGADWTFVCPPDYKGISDKQRRITAFYKDGFAVISDALSQLGFMVGINIPKRYRRHFDYMMTE</sequence>
<proteinExistence type="predicted"/>
<evidence type="ECO:0000313" key="2">
    <source>
        <dbReference type="Proteomes" id="UP000182192"/>
    </source>
</evidence>
<dbReference type="EMBL" id="FOKQ01000002">
    <property type="protein sequence ID" value="SFB70296.1"/>
    <property type="molecule type" value="Genomic_DNA"/>
</dbReference>
<reference evidence="1 2" key="1">
    <citation type="submission" date="2016-10" db="EMBL/GenBank/DDBJ databases">
        <authorList>
            <person name="de Groot N.N."/>
        </authorList>
    </citation>
    <scope>NUCLEOTIDE SEQUENCE [LARGE SCALE GENOMIC DNA]</scope>
    <source>
        <strain evidence="1 2">AR67</strain>
    </source>
</reference>
<dbReference type="OrthoDB" id="1821190at2"/>
<evidence type="ECO:0000313" key="1">
    <source>
        <dbReference type="EMBL" id="SFB70296.1"/>
    </source>
</evidence>
<name>A0A1I1D7J2_RUMAL</name>